<evidence type="ECO:0008006" key="4">
    <source>
        <dbReference type="Google" id="ProtNLM"/>
    </source>
</evidence>
<comment type="caution">
    <text evidence="2">The sequence shown here is derived from an EMBL/GenBank/DDBJ whole genome shotgun (WGS) entry which is preliminary data.</text>
</comment>
<evidence type="ECO:0000313" key="2">
    <source>
        <dbReference type="EMBL" id="GAA3537803.1"/>
    </source>
</evidence>
<gene>
    <name evidence="2" type="ORF">GCM10022394_16790</name>
</gene>
<evidence type="ECO:0000313" key="3">
    <source>
        <dbReference type="Proteomes" id="UP001500795"/>
    </source>
</evidence>
<protein>
    <recommendedName>
        <fullName evidence="4">Prealbumin-like fold domain-containing protein</fullName>
    </recommendedName>
</protein>
<feature type="region of interest" description="Disordered" evidence="1">
    <location>
        <begin position="1"/>
        <end position="59"/>
    </location>
</feature>
<organism evidence="2 3">
    <name type="scientific">Zobellella aerophila</name>
    <dbReference type="NCBI Taxonomy" id="870480"/>
    <lineage>
        <taxon>Bacteria</taxon>
        <taxon>Pseudomonadati</taxon>
        <taxon>Pseudomonadota</taxon>
        <taxon>Gammaproteobacteria</taxon>
        <taxon>Aeromonadales</taxon>
        <taxon>Aeromonadaceae</taxon>
        <taxon>Zobellella</taxon>
    </lineage>
</organism>
<proteinExistence type="predicted"/>
<name>A0ABP6VMR3_9GAMM</name>
<sequence>MPLGDQPSREATSPYSGNTIQLSGKGRPPPHADSPRSRPWGLDGVVHDANGRLSGEGCPLNERRYRVAGLSYKEMRKPGGYRITEAKVGSPRADSS</sequence>
<accession>A0ABP6VMR3</accession>
<feature type="compositionally biased region" description="Polar residues" evidence="1">
    <location>
        <begin position="9"/>
        <end position="22"/>
    </location>
</feature>
<dbReference type="Proteomes" id="UP001500795">
    <property type="component" value="Unassembled WGS sequence"/>
</dbReference>
<dbReference type="EMBL" id="BAABCX010000002">
    <property type="protein sequence ID" value="GAA3537803.1"/>
    <property type="molecule type" value="Genomic_DNA"/>
</dbReference>
<reference evidence="3" key="1">
    <citation type="journal article" date="2019" name="Int. J. Syst. Evol. Microbiol.">
        <title>The Global Catalogue of Microorganisms (GCM) 10K type strain sequencing project: providing services to taxonomists for standard genome sequencing and annotation.</title>
        <authorList>
            <consortium name="The Broad Institute Genomics Platform"/>
            <consortium name="The Broad Institute Genome Sequencing Center for Infectious Disease"/>
            <person name="Wu L."/>
            <person name="Ma J."/>
        </authorList>
    </citation>
    <scope>NUCLEOTIDE SEQUENCE [LARGE SCALE GENOMIC DNA]</scope>
    <source>
        <strain evidence="3">JCM 17110</strain>
    </source>
</reference>
<keyword evidence="3" id="KW-1185">Reference proteome</keyword>
<evidence type="ECO:0000256" key="1">
    <source>
        <dbReference type="SAM" id="MobiDB-lite"/>
    </source>
</evidence>